<accession>A0A7J7YJT9</accession>
<gene>
    <name evidence="1" type="ORF">mRhiFer1_009975</name>
</gene>
<protein>
    <submittedName>
        <fullName evidence="1">Uncharacterized protein</fullName>
    </submittedName>
</protein>
<comment type="caution">
    <text evidence="1">The sequence shown here is derived from an EMBL/GenBank/DDBJ whole genome shotgun (WGS) entry which is preliminary data.</text>
</comment>
<sequence length="96" mass="10274">MQVEPSVFYLLPGAAENEHGSGIRVIRRRDCGVHPGGVAIPGPHSEGPLQRCDAGELQPPGLRGVLHYQTPGDLQVGARGRTVVLRGRIPNPEVPR</sequence>
<reference evidence="1 2" key="1">
    <citation type="journal article" date="2020" name="Nature">
        <title>Six reference-quality genomes reveal evolution of bat adaptations.</title>
        <authorList>
            <person name="Jebb D."/>
            <person name="Huang Z."/>
            <person name="Pippel M."/>
            <person name="Hughes G.M."/>
            <person name="Lavrichenko K."/>
            <person name="Devanna P."/>
            <person name="Winkler S."/>
            <person name="Jermiin L.S."/>
            <person name="Skirmuntt E.C."/>
            <person name="Katzourakis A."/>
            <person name="Burkitt-Gray L."/>
            <person name="Ray D.A."/>
            <person name="Sullivan K.A.M."/>
            <person name="Roscito J.G."/>
            <person name="Kirilenko B.M."/>
            <person name="Davalos L.M."/>
            <person name="Corthals A.P."/>
            <person name="Power M.L."/>
            <person name="Jones G."/>
            <person name="Ransome R.D."/>
            <person name="Dechmann D.K.N."/>
            <person name="Locatelli A.G."/>
            <person name="Puechmaille S.J."/>
            <person name="Fedrigo O."/>
            <person name="Jarvis E.D."/>
            <person name="Hiller M."/>
            <person name="Vernes S.C."/>
            <person name="Myers E.W."/>
            <person name="Teeling E.C."/>
        </authorList>
    </citation>
    <scope>NUCLEOTIDE SEQUENCE [LARGE SCALE GENOMIC DNA]</scope>
    <source>
        <strain evidence="1">MRhiFer1</strain>
        <tissue evidence="1">Lung</tissue>
    </source>
</reference>
<evidence type="ECO:0000313" key="1">
    <source>
        <dbReference type="EMBL" id="KAF6361750.1"/>
    </source>
</evidence>
<dbReference type="AlphaFoldDB" id="A0A7J7YJT9"/>
<proteinExistence type="predicted"/>
<organism evidence="1 2">
    <name type="scientific">Rhinolophus ferrumequinum</name>
    <name type="common">Greater horseshoe bat</name>
    <dbReference type="NCBI Taxonomy" id="59479"/>
    <lineage>
        <taxon>Eukaryota</taxon>
        <taxon>Metazoa</taxon>
        <taxon>Chordata</taxon>
        <taxon>Craniata</taxon>
        <taxon>Vertebrata</taxon>
        <taxon>Euteleostomi</taxon>
        <taxon>Mammalia</taxon>
        <taxon>Eutheria</taxon>
        <taxon>Laurasiatheria</taxon>
        <taxon>Chiroptera</taxon>
        <taxon>Yinpterochiroptera</taxon>
        <taxon>Rhinolophoidea</taxon>
        <taxon>Rhinolophidae</taxon>
        <taxon>Rhinolophinae</taxon>
        <taxon>Rhinolophus</taxon>
    </lineage>
</organism>
<dbReference type="EMBL" id="JACAGC010000006">
    <property type="protein sequence ID" value="KAF6361750.1"/>
    <property type="molecule type" value="Genomic_DNA"/>
</dbReference>
<name>A0A7J7YJT9_RHIFE</name>
<dbReference type="Proteomes" id="UP000585614">
    <property type="component" value="Unassembled WGS sequence"/>
</dbReference>
<evidence type="ECO:0000313" key="2">
    <source>
        <dbReference type="Proteomes" id="UP000585614"/>
    </source>
</evidence>